<reference evidence="1" key="2">
    <citation type="journal article" date="2015" name="Data Brief">
        <title>Shoot transcriptome of the giant reed, Arundo donax.</title>
        <authorList>
            <person name="Barrero R.A."/>
            <person name="Guerrero F.D."/>
            <person name="Moolhuijzen P."/>
            <person name="Goolsby J.A."/>
            <person name="Tidwell J."/>
            <person name="Bellgard S.E."/>
            <person name="Bellgard M.I."/>
        </authorList>
    </citation>
    <scope>NUCLEOTIDE SEQUENCE</scope>
    <source>
        <tissue evidence="1">Shoot tissue taken approximately 20 cm above the soil surface</tissue>
    </source>
</reference>
<dbReference type="EMBL" id="GBRH01268113">
    <property type="protein sequence ID" value="JAD29782.1"/>
    <property type="molecule type" value="Transcribed_RNA"/>
</dbReference>
<name>A0A0A8Z4J9_ARUDO</name>
<dbReference type="AlphaFoldDB" id="A0A0A8Z4J9"/>
<reference evidence="1" key="1">
    <citation type="submission" date="2014-09" db="EMBL/GenBank/DDBJ databases">
        <authorList>
            <person name="Magalhaes I.L.F."/>
            <person name="Oliveira U."/>
            <person name="Santos F.R."/>
            <person name="Vidigal T.H.D.A."/>
            <person name="Brescovit A.D."/>
            <person name="Santos A.J."/>
        </authorList>
    </citation>
    <scope>NUCLEOTIDE SEQUENCE</scope>
    <source>
        <tissue evidence="1">Shoot tissue taken approximately 20 cm above the soil surface</tissue>
    </source>
</reference>
<accession>A0A0A8Z4J9</accession>
<proteinExistence type="predicted"/>
<sequence length="17" mass="1809">MANTIGNGSQSVREMTI</sequence>
<evidence type="ECO:0000313" key="1">
    <source>
        <dbReference type="EMBL" id="JAD29782.1"/>
    </source>
</evidence>
<organism evidence="1">
    <name type="scientific">Arundo donax</name>
    <name type="common">Giant reed</name>
    <name type="synonym">Donax arundinaceus</name>
    <dbReference type="NCBI Taxonomy" id="35708"/>
    <lineage>
        <taxon>Eukaryota</taxon>
        <taxon>Viridiplantae</taxon>
        <taxon>Streptophyta</taxon>
        <taxon>Embryophyta</taxon>
        <taxon>Tracheophyta</taxon>
        <taxon>Spermatophyta</taxon>
        <taxon>Magnoliopsida</taxon>
        <taxon>Liliopsida</taxon>
        <taxon>Poales</taxon>
        <taxon>Poaceae</taxon>
        <taxon>PACMAD clade</taxon>
        <taxon>Arundinoideae</taxon>
        <taxon>Arundineae</taxon>
        <taxon>Arundo</taxon>
    </lineage>
</organism>
<protein>
    <submittedName>
        <fullName evidence="1">Uncharacterized protein</fullName>
    </submittedName>
</protein>